<dbReference type="Proteomes" id="UP001152320">
    <property type="component" value="Chromosome 9"/>
</dbReference>
<keyword evidence="8" id="KW-0479">Metal-binding</keyword>
<dbReference type="GO" id="GO:0008237">
    <property type="term" value="F:metallopeptidase activity"/>
    <property type="evidence" value="ECO:0007669"/>
    <property type="project" value="UniProtKB-KW"/>
</dbReference>
<keyword evidence="2" id="KW-0732">Signal</keyword>
<comment type="similarity">
    <text evidence="1 7 8">Belongs to the peptidase M2 family.</text>
</comment>
<dbReference type="GO" id="GO:0008241">
    <property type="term" value="F:peptidyl-dipeptidase activity"/>
    <property type="evidence" value="ECO:0007669"/>
    <property type="project" value="InterPro"/>
</dbReference>
<feature type="disulfide bond" evidence="6">
    <location>
        <begin position="39"/>
        <end position="46"/>
    </location>
</feature>
<reference evidence="9" key="1">
    <citation type="submission" date="2021-10" db="EMBL/GenBank/DDBJ databases">
        <title>Tropical sea cucumber genome reveals ecological adaptation and Cuvierian tubules defense mechanism.</title>
        <authorList>
            <person name="Chen T."/>
        </authorList>
    </citation>
    <scope>NUCLEOTIDE SEQUENCE</scope>
    <source>
        <strain evidence="9">Nanhai2018</strain>
        <tissue evidence="9">Muscle</tissue>
    </source>
</reference>
<feature type="binding site" evidence="5">
    <location>
        <position position="112"/>
    </location>
    <ligand>
        <name>chloride</name>
        <dbReference type="ChEBI" id="CHEBI:17996"/>
        <label>1</label>
    </ligand>
</feature>
<dbReference type="PROSITE" id="PS52011">
    <property type="entry name" value="PEPTIDASE_M2"/>
    <property type="match status" value="1"/>
</dbReference>
<dbReference type="PANTHER" id="PTHR10514:SF27">
    <property type="entry name" value="ANGIOTENSIN-CONVERTING ENZYME"/>
    <property type="match status" value="1"/>
</dbReference>
<dbReference type="PRINTS" id="PR00791">
    <property type="entry name" value="PEPDIPTASEA"/>
</dbReference>
<keyword evidence="10" id="KW-1185">Reference proteome</keyword>
<accession>A0A9Q1C0I5</accession>
<evidence type="ECO:0000256" key="2">
    <source>
        <dbReference type="ARBA" id="ARBA00022729"/>
    </source>
</evidence>
<proteinExistence type="inferred from homology"/>
<keyword evidence="4 8" id="KW-0325">Glycoprotein</keyword>
<evidence type="ECO:0000256" key="7">
    <source>
        <dbReference type="PROSITE-ProRule" id="PRU01355"/>
    </source>
</evidence>
<name>A0A9Q1C0I5_HOLLE</name>
<protein>
    <recommendedName>
        <fullName evidence="8">Angiotensin-converting enzyme</fullName>
        <ecNumber evidence="8">3.4.-.-</ecNumber>
    </recommendedName>
</protein>
<dbReference type="OrthoDB" id="10029630at2759"/>
<gene>
    <name evidence="9" type="ORF">HOLleu_19838</name>
</gene>
<dbReference type="SUPFAM" id="SSF55486">
    <property type="entry name" value="Metalloproteases ('zincins'), catalytic domain"/>
    <property type="match status" value="1"/>
</dbReference>
<dbReference type="InterPro" id="IPR001548">
    <property type="entry name" value="Peptidase_M2"/>
</dbReference>
<feature type="binding site" evidence="5">
    <location>
        <position position="410"/>
    </location>
    <ligand>
        <name>chloride</name>
        <dbReference type="ChEBI" id="CHEBI:17996"/>
        <label>1</label>
    </ligand>
</feature>
<dbReference type="Gene3D" id="1.10.1370.30">
    <property type="match status" value="1"/>
</dbReference>
<organism evidence="9 10">
    <name type="scientific">Holothuria leucospilota</name>
    <name type="common">Black long sea cucumber</name>
    <name type="synonym">Mertensiothuria leucospilota</name>
    <dbReference type="NCBI Taxonomy" id="206669"/>
    <lineage>
        <taxon>Eukaryota</taxon>
        <taxon>Metazoa</taxon>
        <taxon>Echinodermata</taxon>
        <taxon>Eleutherozoa</taxon>
        <taxon>Echinozoa</taxon>
        <taxon>Holothuroidea</taxon>
        <taxon>Aspidochirotacea</taxon>
        <taxon>Aspidochirotida</taxon>
        <taxon>Holothuriidae</taxon>
        <taxon>Holothuria</taxon>
    </lineage>
</organism>
<dbReference type="GO" id="GO:0004180">
    <property type="term" value="F:carboxypeptidase activity"/>
    <property type="evidence" value="ECO:0007669"/>
    <property type="project" value="UniProtKB-KW"/>
</dbReference>
<keyword evidence="8" id="KW-0482">Metalloprotease</keyword>
<feature type="disulfide bond" evidence="6 7">
    <location>
        <begin position="240"/>
        <end position="258"/>
    </location>
</feature>
<comment type="cofactor">
    <cofactor evidence="8">
        <name>Zn(2+)</name>
        <dbReference type="ChEBI" id="CHEBI:29105"/>
    </cofactor>
    <text evidence="8">Binds 1 zinc ion per subunit.</text>
</comment>
<evidence type="ECO:0000256" key="4">
    <source>
        <dbReference type="ARBA" id="ARBA00023180"/>
    </source>
</evidence>
<dbReference type="GO" id="GO:0005886">
    <property type="term" value="C:plasma membrane"/>
    <property type="evidence" value="ECO:0007669"/>
    <property type="project" value="TreeGrafter"/>
</dbReference>
<feature type="disulfide bond" evidence="6">
    <location>
        <begin position="426"/>
        <end position="438"/>
    </location>
</feature>
<keyword evidence="8" id="KW-0645">Protease</keyword>
<evidence type="ECO:0000313" key="10">
    <source>
        <dbReference type="Proteomes" id="UP001152320"/>
    </source>
</evidence>
<evidence type="ECO:0000256" key="5">
    <source>
        <dbReference type="PIRSR" id="PIRSR601548-2"/>
    </source>
</evidence>
<sequence>MLAKLVYIGESALDDKDKLQQLKDVKSSMNTRYSTSQVCLERTGECLNISPGLEEVMRTSRDYFELFQVWRDWRDIAGAPTRNDYREYVILSNDVAMANDQPDKGAYWRSWYETDDLVDKLELLYEGLYPLYSELHAYVRRKLYQQYGSKYINLNGPIPAHVLGSMAGHSWHLLFDMLAPYPDKDPIEATEGLLKLDYTPYRMYLVAQTFFTSLGLDPLNDEFWTDSIFEHPNDGRSISCSAGVWDFMNAKDFRIKSCLEVNHDDFMLAHYLMGRINYAFNYKEQHVTFRDGANPAFHASVGDAISLSVRTPRHLYYMGLLEQVNDDDETKINFLMKLALEKLVLIPYTLTIENWRYSVFNGSTPNTDYNKVWWELRKRFQGVVPPVERSEADFDPASKYHVIADIPFLRYLFGNIQEFQFHDALCELAMQPPPIHDCDIFGSRAAGNALLEMMQLGASRPWPEAMQAITGRQFLDVAPIAEYFKPLQDWLEETNKANGDVPGWDIEWMPEYPSGYPKMGAALLVMIPALVVSMFM</sequence>
<dbReference type="AlphaFoldDB" id="A0A9Q1C0I5"/>
<evidence type="ECO:0000256" key="6">
    <source>
        <dbReference type="PIRSR" id="PIRSR601548-4"/>
    </source>
</evidence>
<dbReference type="EC" id="3.4.-.-" evidence="8"/>
<keyword evidence="8" id="KW-0862">Zinc</keyword>
<dbReference type="EMBL" id="JAIZAY010000009">
    <property type="protein sequence ID" value="KAJ8035990.1"/>
    <property type="molecule type" value="Genomic_DNA"/>
</dbReference>
<evidence type="ECO:0000256" key="3">
    <source>
        <dbReference type="ARBA" id="ARBA00023157"/>
    </source>
</evidence>
<keyword evidence="8" id="KW-0121">Carboxypeptidase</keyword>
<comment type="caution">
    <text evidence="9">The sequence shown here is derived from an EMBL/GenBank/DDBJ whole genome shotgun (WGS) entry which is preliminary data.</text>
</comment>
<keyword evidence="8" id="KW-0378">Hydrolase</keyword>
<dbReference type="GO" id="GO:0046872">
    <property type="term" value="F:metal ion binding"/>
    <property type="evidence" value="ECO:0007669"/>
    <property type="project" value="UniProtKB-KW"/>
</dbReference>
<evidence type="ECO:0000313" key="9">
    <source>
        <dbReference type="EMBL" id="KAJ8035990.1"/>
    </source>
</evidence>
<comment type="caution">
    <text evidence="7">Lacks conserved residue(s) required for the propagation of feature annotation.</text>
</comment>
<keyword evidence="3 6" id="KW-1015">Disulfide bond</keyword>
<dbReference type="GO" id="GO:0006508">
    <property type="term" value="P:proteolysis"/>
    <property type="evidence" value="ECO:0007669"/>
    <property type="project" value="UniProtKB-KW"/>
</dbReference>
<evidence type="ECO:0000256" key="1">
    <source>
        <dbReference type="ARBA" id="ARBA00008139"/>
    </source>
</evidence>
<dbReference type="Pfam" id="PF01401">
    <property type="entry name" value="Peptidase_M2"/>
    <property type="match status" value="1"/>
</dbReference>
<evidence type="ECO:0000256" key="8">
    <source>
        <dbReference type="RuleBase" id="RU361144"/>
    </source>
</evidence>
<dbReference type="CDD" id="cd06461">
    <property type="entry name" value="M2_ACE"/>
    <property type="match status" value="1"/>
</dbReference>
<dbReference type="PANTHER" id="PTHR10514">
    <property type="entry name" value="ANGIOTENSIN-CONVERTING ENZYME"/>
    <property type="match status" value="1"/>
</dbReference>